<gene>
    <name evidence="1" type="ORF">O1G21_38055</name>
</gene>
<evidence type="ECO:0000313" key="1">
    <source>
        <dbReference type="EMBL" id="WBP91113.1"/>
    </source>
</evidence>
<evidence type="ECO:0000313" key="2">
    <source>
        <dbReference type="Proteomes" id="UP001212821"/>
    </source>
</evidence>
<dbReference type="EMBL" id="CP115450">
    <property type="protein sequence ID" value="WBP91113.1"/>
    <property type="molecule type" value="Genomic_DNA"/>
</dbReference>
<accession>A0ABY7QED3</accession>
<name>A0ABY7QED3_9ACTN</name>
<dbReference type="Proteomes" id="UP001212821">
    <property type="component" value="Chromosome"/>
</dbReference>
<reference evidence="2" key="1">
    <citation type="submission" date="2022-12" db="EMBL/GenBank/DDBJ databases">
        <authorList>
            <person name="Mo P."/>
        </authorList>
    </citation>
    <scope>NUCLEOTIDE SEQUENCE [LARGE SCALE GENOMIC DNA]</scope>
    <source>
        <strain evidence="2">HUAS 3-15</strain>
    </source>
</reference>
<dbReference type="SUPFAM" id="SSF160631">
    <property type="entry name" value="SMI1/KNR4-like"/>
    <property type="match status" value="1"/>
</dbReference>
<proteinExistence type="predicted"/>
<protein>
    <submittedName>
        <fullName evidence="1">SMI1/KNR4 family protein</fullName>
    </submittedName>
</protein>
<sequence length="167" mass="18560">MDRIVQAVGWQPLGLVIDWAAVEDDFGVALPGDYKLLCETFGPGQFSGYLDLLHPDGGDSLVGCNSELRSIPRPSDFDPYAPYRIFMPGQGGLIQWGISVRGSSFFWDASNEDPGQWRVLAQPEYGGWSEFDFSMSEFLWKVVADVQLEEFSIGDLVDPPFFVPAAR</sequence>
<keyword evidence="2" id="KW-1185">Reference proteome</keyword>
<organism evidence="1 2">
    <name type="scientific">Kitasatospora cathayae</name>
    <dbReference type="NCBI Taxonomy" id="3004092"/>
    <lineage>
        <taxon>Bacteria</taxon>
        <taxon>Bacillati</taxon>
        <taxon>Actinomycetota</taxon>
        <taxon>Actinomycetes</taxon>
        <taxon>Kitasatosporales</taxon>
        <taxon>Streptomycetaceae</taxon>
        <taxon>Kitasatospora</taxon>
    </lineage>
</organism>
<dbReference type="InterPro" id="IPR037883">
    <property type="entry name" value="Knr4/Smi1-like_sf"/>
</dbReference>
<dbReference type="RefSeq" id="WP_270150282.1">
    <property type="nucleotide sequence ID" value="NZ_CP115450.1"/>
</dbReference>